<dbReference type="PANTHER" id="PTHR21324">
    <property type="entry name" value="FASTING-INDUCIBLE INTEGRAL MEMBRANE PROTEIN TM6P1-RELATED"/>
    <property type="match status" value="1"/>
</dbReference>
<evidence type="ECO:0000256" key="1">
    <source>
        <dbReference type="ARBA" id="ARBA00004127"/>
    </source>
</evidence>
<comment type="subcellular location">
    <subcellularLocation>
        <location evidence="1">Endomembrane system</location>
        <topology evidence="1">Multi-pass membrane protein</topology>
    </subcellularLocation>
</comment>
<dbReference type="PANTHER" id="PTHR21324:SF2">
    <property type="entry name" value="EG:22E5.9 PROTEIN"/>
    <property type="match status" value="1"/>
</dbReference>
<evidence type="ECO:0000259" key="7">
    <source>
        <dbReference type="Pfam" id="PF10277"/>
    </source>
</evidence>
<proteinExistence type="inferred from homology"/>
<keyword evidence="9" id="KW-1185">Reference proteome</keyword>
<feature type="transmembrane region" description="Helical" evidence="6">
    <location>
        <begin position="122"/>
        <end position="142"/>
    </location>
</feature>
<dbReference type="Pfam" id="PF10277">
    <property type="entry name" value="Frag1"/>
    <property type="match status" value="1"/>
</dbReference>
<evidence type="ECO:0000256" key="3">
    <source>
        <dbReference type="ARBA" id="ARBA00022692"/>
    </source>
</evidence>
<feature type="transmembrane region" description="Helical" evidence="6">
    <location>
        <begin position="163"/>
        <end position="189"/>
    </location>
</feature>
<protein>
    <recommendedName>
        <fullName evidence="7">CWH43-like N-terminal domain-containing protein</fullName>
    </recommendedName>
</protein>
<keyword evidence="3 6" id="KW-0812">Transmembrane</keyword>
<feature type="transmembrane region" description="Helical" evidence="6">
    <location>
        <begin position="95"/>
        <end position="116"/>
    </location>
</feature>
<gene>
    <name evidence="8" type="ORF">RDWZM_005436</name>
</gene>
<dbReference type="OMA" id="NFRTVEN"/>
<dbReference type="GO" id="GO:0012505">
    <property type="term" value="C:endomembrane system"/>
    <property type="evidence" value="ECO:0007669"/>
    <property type="project" value="UniProtKB-SubCell"/>
</dbReference>
<feature type="transmembrane region" description="Helical" evidence="6">
    <location>
        <begin position="209"/>
        <end position="233"/>
    </location>
</feature>
<dbReference type="InterPro" id="IPR050911">
    <property type="entry name" value="DRAM/TMEM150_Autophagy_Mod"/>
</dbReference>
<comment type="caution">
    <text evidence="8">The sequence shown here is derived from an EMBL/GenBank/DDBJ whole genome shotgun (WGS) entry which is preliminary data.</text>
</comment>
<reference evidence="8" key="1">
    <citation type="submission" date="2022-12" db="EMBL/GenBank/DDBJ databases">
        <title>Genome assemblies of Blomia tropicalis.</title>
        <authorList>
            <person name="Cui Y."/>
        </authorList>
    </citation>
    <scope>NUCLEOTIDE SEQUENCE</scope>
    <source>
        <tissue evidence="8">Adult mites</tissue>
    </source>
</reference>
<evidence type="ECO:0000256" key="2">
    <source>
        <dbReference type="ARBA" id="ARBA00006565"/>
    </source>
</evidence>
<comment type="similarity">
    <text evidence="2">Belongs to the DRAM/TMEM150 family.</text>
</comment>
<evidence type="ECO:0000313" key="9">
    <source>
        <dbReference type="Proteomes" id="UP001142055"/>
    </source>
</evidence>
<dbReference type="AlphaFoldDB" id="A0A9Q0RMC1"/>
<organism evidence="8 9">
    <name type="scientific">Blomia tropicalis</name>
    <name type="common">Mite</name>
    <dbReference type="NCBI Taxonomy" id="40697"/>
    <lineage>
        <taxon>Eukaryota</taxon>
        <taxon>Metazoa</taxon>
        <taxon>Ecdysozoa</taxon>
        <taxon>Arthropoda</taxon>
        <taxon>Chelicerata</taxon>
        <taxon>Arachnida</taxon>
        <taxon>Acari</taxon>
        <taxon>Acariformes</taxon>
        <taxon>Sarcoptiformes</taxon>
        <taxon>Astigmata</taxon>
        <taxon>Glycyphagoidea</taxon>
        <taxon>Echimyopodidae</taxon>
        <taxon>Blomia</taxon>
    </lineage>
</organism>
<evidence type="ECO:0000256" key="6">
    <source>
        <dbReference type="SAM" id="Phobius"/>
    </source>
</evidence>
<evidence type="ECO:0000313" key="8">
    <source>
        <dbReference type="EMBL" id="KAJ6219624.1"/>
    </source>
</evidence>
<accession>A0A9Q0RMC1</accession>
<keyword evidence="4 6" id="KW-1133">Transmembrane helix</keyword>
<dbReference type="Proteomes" id="UP001142055">
    <property type="component" value="Chromosome 2"/>
</dbReference>
<sequence>MRTLIDFVLFSYSYAAVNNHLEPILNFVSDSGSYERSAGLFAQCLDLSAFFLWARYKQLKHYLQVKIPEMIMSNDGQLKYEIGSIRKTLDRLNRINYVSLLLSFVAIFCMTMVGNFRCNEFFLLHAIGGILLFYLWPVYTGCMIYMNHHLYRTFKIESPPLTLILGFIIQLVSLVFMFIFNAMAMVQFGWNRFFTEQERLHWTSDEPGYWFHVIGTGSEWVLLISFAVTLLCISKRMKKCNEWNLINLG</sequence>
<dbReference type="EMBL" id="JAPWDV010000002">
    <property type="protein sequence ID" value="KAJ6219624.1"/>
    <property type="molecule type" value="Genomic_DNA"/>
</dbReference>
<evidence type="ECO:0000256" key="4">
    <source>
        <dbReference type="ARBA" id="ARBA00022989"/>
    </source>
</evidence>
<dbReference type="InterPro" id="IPR019402">
    <property type="entry name" value="CWH43_N"/>
</dbReference>
<feature type="domain" description="CWH43-like N-terminal" evidence="7">
    <location>
        <begin position="9"/>
        <end position="233"/>
    </location>
</feature>
<evidence type="ECO:0000256" key="5">
    <source>
        <dbReference type="ARBA" id="ARBA00023136"/>
    </source>
</evidence>
<keyword evidence="5 6" id="KW-0472">Membrane</keyword>
<name>A0A9Q0RMC1_BLOTA</name>